<dbReference type="CDD" id="cd02784">
    <property type="entry name" value="MopB_CT_PHLH"/>
    <property type="match status" value="1"/>
</dbReference>
<dbReference type="PROSITE" id="PS51379">
    <property type="entry name" value="4FE4S_FER_2"/>
    <property type="match status" value="2"/>
</dbReference>
<dbReference type="Proteomes" id="UP001501671">
    <property type="component" value="Unassembled WGS sequence"/>
</dbReference>
<gene>
    <name evidence="3" type="ORF">GCM10023144_12610</name>
</gene>
<feature type="region of interest" description="Disordered" evidence="1">
    <location>
        <begin position="1"/>
        <end position="23"/>
    </location>
</feature>
<feature type="domain" description="4Fe-4S ferredoxin-type" evidence="2">
    <location>
        <begin position="751"/>
        <end position="781"/>
    </location>
</feature>
<dbReference type="InterPro" id="IPR017896">
    <property type="entry name" value="4Fe4S_Fe-S-bd"/>
</dbReference>
<name>A0ABP8GP98_9BURK</name>
<dbReference type="SUPFAM" id="SSF54862">
    <property type="entry name" value="4Fe-4S ferredoxins"/>
    <property type="match status" value="1"/>
</dbReference>
<feature type="compositionally biased region" description="Pro residues" evidence="1">
    <location>
        <begin position="731"/>
        <end position="740"/>
    </location>
</feature>
<dbReference type="Gene3D" id="3.40.228.10">
    <property type="entry name" value="Dimethylsulfoxide Reductase, domain 2"/>
    <property type="match status" value="1"/>
</dbReference>
<feature type="compositionally biased region" description="Basic and acidic residues" evidence="1">
    <location>
        <begin position="713"/>
        <end position="723"/>
    </location>
</feature>
<dbReference type="SUPFAM" id="SSF53706">
    <property type="entry name" value="Formate dehydrogenase/DMSO reductase, domains 1-3"/>
    <property type="match status" value="1"/>
</dbReference>
<keyword evidence="4" id="KW-1185">Reference proteome</keyword>
<proteinExistence type="predicted"/>
<accession>A0ABP8GP98</accession>
<dbReference type="InterPro" id="IPR006311">
    <property type="entry name" value="TAT_signal"/>
</dbReference>
<dbReference type="Gene3D" id="3.30.2070.10">
    <property type="entry name" value="Formate dehydrogenase/DMSO reductase"/>
    <property type="match status" value="1"/>
</dbReference>
<feature type="compositionally biased region" description="Low complexity" evidence="1">
    <location>
        <begin position="550"/>
        <end position="562"/>
    </location>
</feature>
<dbReference type="SUPFAM" id="SSF50692">
    <property type="entry name" value="ADC-like"/>
    <property type="match status" value="1"/>
</dbReference>
<dbReference type="PROSITE" id="PS51318">
    <property type="entry name" value="TAT"/>
    <property type="match status" value="1"/>
</dbReference>
<evidence type="ECO:0000313" key="4">
    <source>
        <dbReference type="Proteomes" id="UP001501671"/>
    </source>
</evidence>
<comment type="caution">
    <text evidence="3">The sequence shown here is derived from an EMBL/GenBank/DDBJ whole genome shotgun (WGS) entry which is preliminary data.</text>
</comment>
<protein>
    <submittedName>
        <fullName evidence="3">TAT-variant-translocated molybdopterin oxidoreductase</fullName>
    </submittedName>
</protein>
<dbReference type="Gene3D" id="2.40.40.20">
    <property type="match status" value="1"/>
</dbReference>
<dbReference type="Pfam" id="PF13247">
    <property type="entry name" value="Fer4_11"/>
    <property type="match status" value="1"/>
</dbReference>
<dbReference type="Gene3D" id="3.40.50.740">
    <property type="match status" value="1"/>
</dbReference>
<dbReference type="CDD" id="cd10551">
    <property type="entry name" value="PsrB"/>
    <property type="match status" value="1"/>
</dbReference>
<dbReference type="RefSeq" id="WP_345247433.1">
    <property type="nucleotide sequence ID" value="NZ_BAABFO010000004.1"/>
</dbReference>
<dbReference type="EMBL" id="BAABFO010000004">
    <property type="protein sequence ID" value="GAA4327697.1"/>
    <property type="molecule type" value="Genomic_DNA"/>
</dbReference>
<feature type="domain" description="4Fe-4S ferredoxin-type" evidence="2">
    <location>
        <begin position="804"/>
        <end position="835"/>
    </location>
</feature>
<feature type="region of interest" description="Disordered" evidence="1">
    <location>
        <begin position="525"/>
        <end position="564"/>
    </location>
</feature>
<sequence>MTTRRHIRIEPLPPMAGPADAPADPARRALLQWLGAAAALAAGGCSGPPAEPVLPYVRMPEGMVPGEPVFYAATLLRDGYAQGVLVETHTGLPAKVEGNPSHPATLGAADAVAQAAILQLWDPDRSTHVAHGAAIAARQDFRQALRARLDGVGDGAGLRLLTGTVTSPTLLRQIGELRRRYPAMRWHRHDPARDAAAEEGAQRAFGRPARAVYRLDRARVVAVFGADPFAEGPAAARQARDFAQARQASQRARLYVAETTPGLAGAKADGRLARMPAEIDALLLRLARRLGAAPGTPDPDHPDARWIDALAAQLAAQRGHGAVIAGPALTPASHELAWRIDAALGNLGRTVEAMPVFGDEAGADADTGAGPDANAGPEELPALVADMRAGRVDTLVMVDTNPAYDAPGELAFADALSRVPFSVHLGLYRDETGRAAAWHLPRAHDFEDWGDARAWDGTACIAQPVIAPLYGGWSPHTLLGLLIRDEDASAWDHVRATWRQQWGDGFDDRWTAALRAGYIADSRPAPLPGPAAAPPSETGAAFHAPDRQGAPEADAAQAATAGARHEPASALALTAVFVPDPSSGTGSRANNAWLQELPRPFTQITWDNAALLGPRTARAAGVSSGDVVRISSAGGGAVEAPVFVLRRHAEGALTLPLGHGRRHAGRVGDGVGFDAYPLQRIGPSGAPLPTAAVTIAPTGRRHAFARSQTETATHGRDIVRTRTPEQAAGERPPPQPPPSLYPPVAYPGYAWGMTIDLDACIGCNACSVACQAENNIPVVGPEEVARGRIMHWIRIDHYDDGPGAAPAFQPVACMHCENAPCELVCPVGATMHDPEGLNVQVYNRCVGTRFCSNNCPYKVRRFNFRQYSDRTDPHAAAARNPDVTVRQRGVMEKCTYCLQRISRARIEAEKQGRRIADGEVVTACEAACPTRAIVFGNLNDAASRVARTRRQARAYELLAELDTRPRTSYLARIGDPDAALEGSDD</sequence>
<dbReference type="PANTHER" id="PTHR42783">
    <property type="entry name" value="GLUTAMATE SYNTHASE [NADPH] SMALL CHAIN"/>
    <property type="match status" value="1"/>
</dbReference>
<dbReference type="PANTHER" id="PTHR42783:SF3">
    <property type="entry name" value="GLUTAMATE SYNTHASE [NADPH] SMALL CHAIN-RELATED"/>
    <property type="match status" value="1"/>
</dbReference>
<evidence type="ECO:0000256" key="1">
    <source>
        <dbReference type="SAM" id="MobiDB-lite"/>
    </source>
</evidence>
<feature type="region of interest" description="Disordered" evidence="1">
    <location>
        <begin position="701"/>
        <end position="740"/>
    </location>
</feature>
<dbReference type="InterPro" id="IPR009010">
    <property type="entry name" value="Asp_de-COase-like_dom_sf"/>
</dbReference>
<organism evidence="3 4">
    <name type="scientific">Pigmentiphaga soli</name>
    <dbReference type="NCBI Taxonomy" id="1007095"/>
    <lineage>
        <taxon>Bacteria</taxon>
        <taxon>Pseudomonadati</taxon>
        <taxon>Pseudomonadota</taxon>
        <taxon>Betaproteobacteria</taxon>
        <taxon>Burkholderiales</taxon>
        <taxon>Alcaligenaceae</taxon>
        <taxon>Pigmentiphaga</taxon>
    </lineage>
</organism>
<reference evidence="4" key="1">
    <citation type="journal article" date="2019" name="Int. J. Syst. Evol. Microbiol.">
        <title>The Global Catalogue of Microorganisms (GCM) 10K type strain sequencing project: providing services to taxonomists for standard genome sequencing and annotation.</title>
        <authorList>
            <consortium name="The Broad Institute Genomics Platform"/>
            <consortium name="The Broad Institute Genome Sequencing Center for Infectious Disease"/>
            <person name="Wu L."/>
            <person name="Ma J."/>
        </authorList>
    </citation>
    <scope>NUCLEOTIDE SEQUENCE [LARGE SCALE GENOMIC DNA]</scope>
    <source>
        <strain evidence="4">JCM 17666</strain>
    </source>
</reference>
<dbReference type="Gene3D" id="3.30.70.20">
    <property type="match status" value="2"/>
</dbReference>
<evidence type="ECO:0000313" key="3">
    <source>
        <dbReference type="EMBL" id="GAA4327697.1"/>
    </source>
</evidence>
<evidence type="ECO:0000259" key="2">
    <source>
        <dbReference type="PROSITE" id="PS51379"/>
    </source>
</evidence>